<name>A0A8K0L9D3_9PEZI</name>
<dbReference type="AlphaFoldDB" id="A0A8K0L9D3"/>
<comment type="caution">
    <text evidence="1">The sequence shown here is derived from an EMBL/GenBank/DDBJ whole genome shotgun (WGS) entry which is preliminary data.</text>
</comment>
<accession>A0A8K0L9D3</accession>
<organism evidence="1 2">
    <name type="scientific">Elsinoe batatas</name>
    <dbReference type="NCBI Taxonomy" id="2601811"/>
    <lineage>
        <taxon>Eukaryota</taxon>
        <taxon>Fungi</taxon>
        <taxon>Dikarya</taxon>
        <taxon>Ascomycota</taxon>
        <taxon>Pezizomycotina</taxon>
        <taxon>Dothideomycetes</taxon>
        <taxon>Dothideomycetidae</taxon>
        <taxon>Myriangiales</taxon>
        <taxon>Elsinoaceae</taxon>
        <taxon>Elsinoe</taxon>
    </lineage>
</organism>
<keyword evidence="2" id="KW-1185">Reference proteome</keyword>
<dbReference type="OrthoDB" id="3720847at2759"/>
<sequence length="476" mass="55438">MEQDIKRIEKYHQDLKRVKKAPFSYLGHDISTIVLTHLSIQDLANLCLVNSYTRIFVEPVLYSEFSWTWSKEPEQRSHGKKCEHNSSEQKNSPLVLFIRTLMDCPDLATHVKAITLLDPRPFPRLFHDAPRLNLRTTSLDVAKACRLMEPFLPRPYEIASNRLRWGELGKLVVLLLSQVRNLRSLQLDRIFNHDLAYSGIFCDDFRVLRENRKPFFPHLKKITYQTPACRGAGSGEPNRTRHVIQLPGLETASLTLYFPHWPVDPFRPDDSFFHPCRSSIVELYVENMREKSLPSLLQNMSLKKWTYGWTYDPSDLYMDGPGVQRIYLDNIIQAFGPYVPNHPKFMTVGSLRGLREQIKLQHLELPLHFIAGYQPAVGNPIQEVVPRQVESLVITGSFWPHPIWDRGNHNRAWGRQETLDLVESFIKTWTHTNPWSKTLTLSLDSMQTWARLDWGQLDAWSRMYDLKVITPIRETA</sequence>
<dbReference type="EMBL" id="JAESVG020000002">
    <property type="protein sequence ID" value="KAG8629905.1"/>
    <property type="molecule type" value="Genomic_DNA"/>
</dbReference>
<evidence type="ECO:0000313" key="1">
    <source>
        <dbReference type="EMBL" id="KAG8629905.1"/>
    </source>
</evidence>
<proteinExistence type="predicted"/>
<gene>
    <name evidence="1" type="ORF">KVT40_001524</name>
</gene>
<evidence type="ECO:0008006" key="3">
    <source>
        <dbReference type="Google" id="ProtNLM"/>
    </source>
</evidence>
<reference evidence="1" key="1">
    <citation type="submission" date="2021-07" db="EMBL/GenBank/DDBJ databases">
        <title>Elsinoe batatas strain:CRI-CJ2 Genome sequencing and assembly.</title>
        <authorList>
            <person name="Huang L."/>
        </authorList>
    </citation>
    <scope>NUCLEOTIDE SEQUENCE</scope>
    <source>
        <strain evidence="1">CRI-CJ2</strain>
    </source>
</reference>
<protein>
    <recommendedName>
        <fullName evidence="3">F-box domain-containing protein</fullName>
    </recommendedName>
</protein>
<dbReference type="Proteomes" id="UP000809789">
    <property type="component" value="Unassembled WGS sequence"/>
</dbReference>
<evidence type="ECO:0000313" key="2">
    <source>
        <dbReference type="Proteomes" id="UP000809789"/>
    </source>
</evidence>